<sequence>MTNPQAAVVGFSVMSFLPGVTPAQRDSVQLAALMAERVTRSGYDQGHVQDWYGYYRNQLKYLGWDAVPAEEAHWPGRERPELVDQALRRIDATAGEHFASVTRLALEGLQADLSVTLQLEQRCQSQGIFQLLPCGPAKGGYVDMLVYHESGQKSVFSTGFAFRERSQLSVRAELVRFNTRLFDQQHKSKVQRSLEKVALKEILELSR</sequence>
<reference evidence="1 2" key="1">
    <citation type="submission" date="2022-05" db="EMBL/GenBank/DDBJ databases">
        <title>Novel Pseudomonas spp. Isolated from a Rainbow Trout Aquaculture Facility.</title>
        <authorList>
            <person name="Testerman T."/>
            <person name="Graf J."/>
        </authorList>
    </citation>
    <scope>NUCLEOTIDE SEQUENCE [LARGE SCALE GENOMIC DNA]</scope>
    <source>
        <strain evidence="1 2">ID681</strain>
    </source>
</reference>
<organism evidence="1 2">
    <name type="scientific">Pseudomonas fontis</name>
    <dbReference type="NCBI Taxonomy" id="2942633"/>
    <lineage>
        <taxon>Bacteria</taxon>
        <taxon>Pseudomonadati</taxon>
        <taxon>Pseudomonadota</taxon>
        <taxon>Gammaproteobacteria</taxon>
        <taxon>Pseudomonadales</taxon>
        <taxon>Pseudomonadaceae</taxon>
        <taxon>Pseudomonas</taxon>
    </lineage>
</organism>
<dbReference type="RefSeq" id="WP_273913834.1">
    <property type="nucleotide sequence ID" value="NZ_JAMDGX010000109.1"/>
</dbReference>
<keyword evidence="2" id="KW-1185">Reference proteome</keyword>
<comment type="caution">
    <text evidence="1">The sequence shown here is derived from an EMBL/GenBank/DDBJ whole genome shotgun (WGS) entry which is preliminary data.</text>
</comment>
<dbReference type="Proteomes" id="UP001148203">
    <property type="component" value="Unassembled WGS sequence"/>
</dbReference>
<protein>
    <recommendedName>
        <fullName evidence="3">DUF5753 domain-containing protein</fullName>
    </recommendedName>
</protein>
<evidence type="ECO:0000313" key="2">
    <source>
        <dbReference type="Proteomes" id="UP001148203"/>
    </source>
</evidence>
<name>A0ABT5NZE1_9PSED</name>
<evidence type="ECO:0008006" key="3">
    <source>
        <dbReference type="Google" id="ProtNLM"/>
    </source>
</evidence>
<proteinExistence type="predicted"/>
<evidence type="ECO:0000313" key="1">
    <source>
        <dbReference type="EMBL" id="MDD0993564.1"/>
    </source>
</evidence>
<dbReference type="EMBL" id="JAMDGY010000098">
    <property type="protein sequence ID" value="MDD0993564.1"/>
    <property type="molecule type" value="Genomic_DNA"/>
</dbReference>
<accession>A0ABT5NZE1</accession>
<gene>
    <name evidence="1" type="ORF">M5G11_23835</name>
</gene>